<keyword evidence="3" id="KW-1185">Reference proteome</keyword>
<accession>A0A8X8BEV3</accession>
<evidence type="ECO:0000259" key="1">
    <source>
        <dbReference type="Pfam" id="PF13966"/>
    </source>
</evidence>
<dbReference type="Proteomes" id="UP000886595">
    <property type="component" value="Unassembled WGS sequence"/>
</dbReference>
<evidence type="ECO:0000313" key="2">
    <source>
        <dbReference type="EMBL" id="KAG2332380.1"/>
    </source>
</evidence>
<organism evidence="2 3">
    <name type="scientific">Brassica carinata</name>
    <name type="common">Ethiopian mustard</name>
    <name type="synonym">Abyssinian cabbage</name>
    <dbReference type="NCBI Taxonomy" id="52824"/>
    <lineage>
        <taxon>Eukaryota</taxon>
        <taxon>Viridiplantae</taxon>
        <taxon>Streptophyta</taxon>
        <taxon>Embryophyta</taxon>
        <taxon>Tracheophyta</taxon>
        <taxon>Spermatophyta</taxon>
        <taxon>Magnoliopsida</taxon>
        <taxon>eudicotyledons</taxon>
        <taxon>Gunneridae</taxon>
        <taxon>Pentapetalae</taxon>
        <taxon>rosids</taxon>
        <taxon>malvids</taxon>
        <taxon>Brassicales</taxon>
        <taxon>Brassicaceae</taxon>
        <taxon>Brassiceae</taxon>
        <taxon>Brassica</taxon>
    </lineage>
</organism>
<dbReference type="InterPro" id="IPR026960">
    <property type="entry name" value="RVT-Znf"/>
</dbReference>
<dbReference type="AlphaFoldDB" id="A0A8X8BEV3"/>
<protein>
    <recommendedName>
        <fullName evidence="1">Reverse transcriptase zinc-binding domain-containing protein</fullName>
    </recommendedName>
</protein>
<sequence>MEKRVAEPSVTKLKKEVWKLRTSWKIKHFIWQALAGFVTAASSLCDRHCATDRSCIRCGAEEETINHILFECPPALQCWALSDIPSPPGVFPCSSLFTNLDYLLSRAAKQGVPKETVEPFLWIVWFIWKGRNNKLFNGVEVSPLDTLHLALGEANSWKVAQTIPEIEEELVPAR</sequence>
<comment type="caution">
    <text evidence="2">The sequence shown here is derived from an EMBL/GenBank/DDBJ whole genome shotgun (WGS) entry which is preliminary data.</text>
</comment>
<reference evidence="2 3" key="1">
    <citation type="submission" date="2020-02" db="EMBL/GenBank/DDBJ databases">
        <authorList>
            <person name="Ma Q."/>
            <person name="Huang Y."/>
            <person name="Song X."/>
            <person name="Pei D."/>
        </authorList>
    </citation>
    <scope>NUCLEOTIDE SEQUENCE [LARGE SCALE GENOMIC DNA]</scope>
    <source>
        <strain evidence="2">Sxm20200214</strain>
        <tissue evidence="2">Leaf</tissue>
    </source>
</reference>
<gene>
    <name evidence="2" type="ORF">Bca52824_003560</name>
</gene>
<proteinExistence type="predicted"/>
<dbReference type="EMBL" id="JAAMPC010000001">
    <property type="protein sequence ID" value="KAG2332380.1"/>
    <property type="molecule type" value="Genomic_DNA"/>
</dbReference>
<name>A0A8X8BEV3_BRACI</name>
<dbReference type="OrthoDB" id="1752140at2759"/>
<dbReference type="Pfam" id="PF13966">
    <property type="entry name" value="zf-RVT"/>
    <property type="match status" value="1"/>
</dbReference>
<evidence type="ECO:0000313" key="3">
    <source>
        <dbReference type="Proteomes" id="UP000886595"/>
    </source>
</evidence>
<feature type="domain" description="Reverse transcriptase zinc-binding" evidence="1">
    <location>
        <begin position="11"/>
        <end position="79"/>
    </location>
</feature>